<gene>
    <name evidence="2" type="ORF">BE21_29695</name>
</gene>
<evidence type="ECO:0000313" key="3">
    <source>
        <dbReference type="Proteomes" id="UP000075502"/>
    </source>
</evidence>
<protein>
    <recommendedName>
        <fullName evidence="4">Secreted protein</fullName>
    </recommendedName>
</protein>
<feature type="signal peptide" evidence="1">
    <location>
        <begin position="1"/>
        <end position="23"/>
    </location>
</feature>
<feature type="chain" id="PRO_5007570088" description="Secreted protein" evidence="1">
    <location>
        <begin position="24"/>
        <end position="162"/>
    </location>
</feature>
<dbReference type="AlphaFoldDB" id="A0A150TRP2"/>
<dbReference type="PROSITE" id="PS51257">
    <property type="entry name" value="PROKAR_LIPOPROTEIN"/>
    <property type="match status" value="1"/>
</dbReference>
<organism evidence="2 3">
    <name type="scientific">Sorangium cellulosum</name>
    <name type="common">Polyangium cellulosum</name>
    <dbReference type="NCBI Taxonomy" id="56"/>
    <lineage>
        <taxon>Bacteria</taxon>
        <taxon>Pseudomonadati</taxon>
        <taxon>Myxococcota</taxon>
        <taxon>Polyangia</taxon>
        <taxon>Polyangiales</taxon>
        <taxon>Polyangiaceae</taxon>
        <taxon>Sorangium</taxon>
    </lineage>
</organism>
<evidence type="ECO:0000256" key="1">
    <source>
        <dbReference type="SAM" id="SignalP"/>
    </source>
</evidence>
<evidence type="ECO:0008006" key="4">
    <source>
        <dbReference type="Google" id="ProtNLM"/>
    </source>
</evidence>
<dbReference type="Proteomes" id="UP000075502">
    <property type="component" value="Unassembled WGS sequence"/>
</dbReference>
<reference evidence="2 3" key="1">
    <citation type="submission" date="2014-02" db="EMBL/GenBank/DDBJ databases">
        <title>The small core and large imbalanced accessory genome model reveals a collaborative survival strategy of Sorangium cellulosum strains in nature.</title>
        <authorList>
            <person name="Han K."/>
            <person name="Peng R."/>
            <person name="Blom J."/>
            <person name="Li Y.-Z."/>
        </authorList>
    </citation>
    <scope>NUCLEOTIDE SEQUENCE [LARGE SCALE GENOMIC DNA]</scope>
    <source>
        <strain evidence="2 3">So0007-03</strain>
    </source>
</reference>
<name>A0A150TRP2_SORCE</name>
<accession>A0A150TRP2</accession>
<keyword evidence="1" id="KW-0732">Signal</keyword>
<proteinExistence type="predicted"/>
<sequence length="162" mass="16637">MRICFGGVLVVLSSIACSSSTGAPGGADGAGGGATASAGASGGVALLPGCLTPAPSEWPTAETTGVPPGTPPLTPIADTVHTEREGQVFDAVELLGRLYVDHPNVTIRRSRLVGDEHYAVYTTIEDARLTIEDCDITGGLLLTDHSVARRNHLHAGDRQGPR</sequence>
<dbReference type="EMBL" id="JEME01001360">
    <property type="protein sequence ID" value="KYG07362.1"/>
    <property type="molecule type" value="Genomic_DNA"/>
</dbReference>
<comment type="caution">
    <text evidence="2">The sequence shown here is derived from an EMBL/GenBank/DDBJ whole genome shotgun (WGS) entry which is preliminary data.</text>
</comment>
<evidence type="ECO:0000313" key="2">
    <source>
        <dbReference type="EMBL" id="KYG07362.1"/>
    </source>
</evidence>